<proteinExistence type="predicted"/>
<name>A0ABR3S9H9_9PEZI</name>
<feature type="compositionally biased region" description="Polar residues" evidence="1">
    <location>
        <begin position="113"/>
        <end position="127"/>
    </location>
</feature>
<gene>
    <name evidence="2" type="ORF">SLS56_012212</name>
</gene>
<sequence>REAQVWAADDDTAGLFQPVVGRLIATAEATVGRTEPVITSLGQSPWQLDLEQLIDAFGPATMLSYDFLSNLRDLSAGAACSWDDALPALPRSPETWRSTCTTAPPDWNRYAATHSQPRCQKTGRLND</sequence>
<dbReference type="Proteomes" id="UP001521116">
    <property type="component" value="Unassembled WGS sequence"/>
</dbReference>
<reference evidence="2 3" key="1">
    <citation type="submission" date="2024-02" db="EMBL/GenBank/DDBJ databases">
        <title>De novo assembly and annotation of 12 fungi associated with fruit tree decline syndrome in Ontario, Canada.</title>
        <authorList>
            <person name="Sulman M."/>
            <person name="Ellouze W."/>
            <person name="Ilyukhin E."/>
        </authorList>
    </citation>
    <scope>NUCLEOTIDE SEQUENCE [LARGE SCALE GENOMIC DNA]</scope>
    <source>
        <strain evidence="2 3">M1-105</strain>
    </source>
</reference>
<keyword evidence="3" id="KW-1185">Reference proteome</keyword>
<evidence type="ECO:0000313" key="2">
    <source>
        <dbReference type="EMBL" id="KAL1613956.1"/>
    </source>
</evidence>
<evidence type="ECO:0000256" key="1">
    <source>
        <dbReference type="SAM" id="MobiDB-lite"/>
    </source>
</evidence>
<comment type="caution">
    <text evidence="2">The sequence shown here is derived from an EMBL/GenBank/DDBJ whole genome shotgun (WGS) entry which is preliminary data.</text>
</comment>
<accession>A0ABR3S9H9</accession>
<protein>
    <submittedName>
        <fullName evidence="2">Uncharacterized protein</fullName>
    </submittedName>
</protein>
<feature type="non-terminal residue" evidence="2">
    <location>
        <position position="1"/>
    </location>
</feature>
<feature type="region of interest" description="Disordered" evidence="1">
    <location>
        <begin position="107"/>
        <end position="127"/>
    </location>
</feature>
<evidence type="ECO:0000313" key="3">
    <source>
        <dbReference type="Proteomes" id="UP001521116"/>
    </source>
</evidence>
<organism evidence="2 3">
    <name type="scientific">Neofusicoccum ribis</name>
    <dbReference type="NCBI Taxonomy" id="45134"/>
    <lineage>
        <taxon>Eukaryota</taxon>
        <taxon>Fungi</taxon>
        <taxon>Dikarya</taxon>
        <taxon>Ascomycota</taxon>
        <taxon>Pezizomycotina</taxon>
        <taxon>Dothideomycetes</taxon>
        <taxon>Dothideomycetes incertae sedis</taxon>
        <taxon>Botryosphaeriales</taxon>
        <taxon>Botryosphaeriaceae</taxon>
        <taxon>Neofusicoccum</taxon>
    </lineage>
</organism>
<dbReference type="EMBL" id="JAJVDC020000444">
    <property type="protein sequence ID" value="KAL1613956.1"/>
    <property type="molecule type" value="Genomic_DNA"/>
</dbReference>